<geneLocation type="chloroplast" evidence="1"/>
<evidence type="ECO:0000313" key="1">
    <source>
        <dbReference type="EMBL" id="ARW67684.1"/>
    </source>
</evidence>
<keyword evidence="1" id="KW-0934">Plastid</keyword>
<keyword evidence="1" id="KW-0150">Chloroplast</keyword>
<accession>A0A1Z1MPJ7</accession>
<protein>
    <submittedName>
        <fullName evidence="1">Uncharacterized protein</fullName>
    </submittedName>
</protein>
<proteinExistence type="predicted"/>
<sequence>MMKKIKQEDINSISIKKIEKVINDHVRETFEKATVVKQYEIEVKNKFTVLATHGSSNYQIYNKEKIIKTKMRSYKNEEYVNIDINTKEIKDNYSRAERWLDTICKNPSQVDRQEPFVEDLYIKTKNYRQQKERIKKFEIEVVI</sequence>
<name>A0A1Z1MPJ7_9FLOR</name>
<gene>
    <name evidence="1" type="primary">orf143</name>
</gene>
<organism evidence="1">
    <name type="scientific">Lophocladia kuetzingii</name>
    <dbReference type="NCBI Taxonomy" id="675577"/>
    <lineage>
        <taxon>Eukaryota</taxon>
        <taxon>Rhodophyta</taxon>
        <taxon>Florideophyceae</taxon>
        <taxon>Rhodymeniophycidae</taxon>
        <taxon>Ceramiales</taxon>
        <taxon>Rhodomelaceae</taxon>
        <taxon>Lophothalieae</taxon>
        <taxon>Lophocladia</taxon>
    </lineage>
</organism>
<reference evidence="1" key="1">
    <citation type="journal article" date="2017" name="J. Phycol.">
        <title>Analysis of chloroplast genomes and a supermatrix inform reclassification of the Rhodomelaceae (Rhodophyta).</title>
        <authorList>
            <person name="Diaz-Tapia P."/>
            <person name="Maggs C.A."/>
            <person name="West J.A."/>
            <person name="Verbruggen H."/>
        </authorList>
    </citation>
    <scope>NUCLEOTIDE SEQUENCE</scope>
    <source>
        <strain evidence="1">PD1509</strain>
    </source>
</reference>
<dbReference type="RefSeq" id="YP_009398498.1">
    <property type="nucleotide sequence ID" value="NC_035292.1"/>
</dbReference>
<dbReference type="EMBL" id="MF101448">
    <property type="protein sequence ID" value="ARW67684.1"/>
    <property type="molecule type" value="Genomic_DNA"/>
</dbReference>
<dbReference type="GeneID" id="33361038"/>
<dbReference type="AlphaFoldDB" id="A0A1Z1MPJ7"/>